<dbReference type="SMART" id="SM00267">
    <property type="entry name" value="GGDEF"/>
    <property type="match status" value="1"/>
</dbReference>
<dbReference type="InterPro" id="IPR000700">
    <property type="entry name" value="PAS-assoc_C"/>
</dbReference>
<dbReference type="EMBL" id="AP025516">
    <property type="protein sequence ID" value="BDD87382.1"/>
    <property type="molecule type" value="Genomic_DNA"/>
</dbReference>
<dbReference type="Gene3D" id="3.30.70.270">
    <property type="match status" value="1"/>
</dbReference>
<name>A0ABM7W8W5_9BACT</name>
<proteinExistence type="predicted"/>
<dbReference type="InterPro" id="IPR052163">
    <property type="entry name" value="DGC-Regulatory_Protein"/>
</dbReference>
<keyword evidence="5" id="KW-1185">Reference proteome</keyword>
<dbReference type="Pfam" id="PF13426">
    <property type="entry name" value="PAS_9"/>
    <property type="match status" value="1"/>
</dbReference>
<dbReference type="NCBIfam" id="TIGR00229">
    <property type="entry name" value="sensory_box"/>
    <property type="match status" value="1"/>
</dbReference>
<dbReference type="InterPro" id="IPR029787">
    <property type="entry name" value="Nucleotide_cyclase"/>
</dbReference>
<dbReference type="RefSeq" id="WP_284154412.1">
    <property type="nucleotide sequence ID" value="NZ_AP025516.1"/>
</dbReference>
<feature type="domain" description="PAC" evidence="2">
    <location>
        <begin position="84"/>
        <end position="136"/>
    </location>
</feature>
<dbReference type="InterPro" id="IPR043128">
    <property type="entry name" value="Rev_trsase/Diguanyl_cyclase"/>
</dbReference>
<sequence length="301" mass="33973">MLKFDETTYTRIIDSLHDGLYFVAVDRTITYWNKAAERITGYAAEEVVGRSCADNILCHVDREGCTLCLGRCPLADTIEDCVEREAEVFLHHKRGQRIPVLVRVCPLRDAQGKVIGGIEMFTDLTSIEANNQRIKELERLALLDGLTQLANRVYLEREINARLHEYDRFALPFGILFMDLDHFKRFNDSYGHDVGDTVLQAVAQTLMANSRPFDLYGRWGGEEFVGVIRTVTAADLEQLAERMRLLVQQNFLVHGSEKLQVTMSVGGTSVCPGDTLESIIKRADKLLYTSKQGGRNRVTLG</sequence>
<dbReference type="InterPro" id="IPR000160">
    <property type="entry name" value="GGDEF_dom"/>
</dbReference>
<dbReference type="Pfam" id="PF00990">
    <property type="entry name" value="GGDEF"/>
    <property type="match status" value="1"/>
</dbReference>
<reference evidence="4 5" key="1">
    <citation type="submission" date="2022-01" db="EMBL/GenBank/DDBJ databases">
        <title>Desulfofustis limnae sp. nov., a novel mesophilic sulfate-reducing bacterium isolated from marsh soil.</title>
        <authorList>
            <person name="Watanabe M."/>
            <person name="Takahashi A."/>
            <person name="Kojima H."/>
            <person name="Fukui M."/>
        </authorList>
    </citation>
    <scope>NUCLEOTIDE SEQUENCE [LARGE SCALE GENOMIC DNA]</scope>
    <source>
        <strain evidence="4 5">PPLL</strain>
    </source>
</reference>
<dbReference type="NCBIfam" id="TIGR00254">
    <property type="entry name" value="GGDEF"/>
    <property type="match status" value="1"/>
</dbReference>
<organism evidence="4 5">
    <name type="scientific">Desulfofustis limnaeus</name>
    <dbReference type="NCBI Taxonomy" id="2740163"/>
    <lineage>
        <taxon>Bacteria</taxon>
        <taxon>Pseudomonadati</taxon>
        <taxon>Thermodesulfobacteriota</taxon>
        <taxon>Desulfobulbia</taxon>
        <taxon>Desulfobulbales</taxon>
        <taxon>Desulfocapsaceae</taxon>
        <taxon>Desulfofustis</taxon>
    </lineage>
</organism>
<dbReference type="PANTHER" id="PTHR46663:SF4">
    <property type="entry name" value="DIGUANYLATE CYCLASE DGCT-RELATED"/>
    <property type="match status" value="1"/>
</dbReference>
<evidence type="ECO:0000259" key="1">
    <source>
        <dbReference type="PROSITE" id="PS50112"/>
    </source>
</evidence>
<dbReference type="SMART" id="SM00091">
    <property type="entry name" value="PAS"/>
    <property type="match status" value="1"/>
</dbReference>
<dbReference type="PROSITE" id="PS50113">
    <property type="entry name" value="PAC"/>
    <property type="match status" value="1"/>
</dbReference>
<evidence type="ECO:0000313" key="4">
    <source>
        <dbReference type="EMBL" id="BDD87382.1"/>
    </source>
</evidence>
<dbReference type="PROSITE" id="PS50887">
    <property type="entry name" value="GGDEF"/>
    <property type="match status" value="1"/>
</dbReference>
<dbReference type="InterPro" id="IPR000014">
    <property type="entry name" value="PAS"/>
</dbReference>
<evidence type="ECO:0000259" key="3">
    <source>
        <dbReference type="PROSITE" id="PS50887"/>
    </source>
</evidence>
<gene>
    <name evidence="4" type="ORF">DPPLL_17470</name>
</gene>
<dbReference type="SUPFAM" id="SSF55785">
    <property type="entry name" value="PYP-like sensor domain (PAS domain)"/>
    <property type="match status" value="1"/>
</dbReference>
<feature type="domain" description="PAS" evidence="1">
    <location>
        <begin position="5"/>
        <end position="51"/>
    </location>
</feature>
<dbReference type="SUPFAM" id="SSF55073">
    <property type="entry name" value="Nucleotide cyclase"/>
    <property type="match status" value="1"/>
</dbReference>
<accession>A0ABM7W8W5</accession>
<dbReference type="CDD" id="cd00130">
    <property type="entry name" value="PAS"/>
    <property type="match status" value="1"/>
</dbReference>
<protein>
    <submittedName>
        <fullName evidence="4">Diguanylate cyclase</fullName>
    </submittedName>
</protein>
<feature type="domain" description="GGDEF" evidence="3">
    <location>
        <begin position="171"/>
        <end position="301"/>
    </location>
</feature>
<dbReference type="InterPro" id="IPR035965">
    <property type="entry name" value="PAS-like_dom_sf"/>
</dbReference>
<dbReference type="Proteomes" id="UP000830055">
    <property type="component" value="Chromosome"/>
</dbReference>
<dbReference type="CDD" id="cd01949">
    <property type="entry name" value="GGDEF"/>
    <property type="match status" value="1"/>
</dbReference>
<evidence type="ECO:0000313" key="5">
    <source>
        <dbReference type="Proteomes" id="UP000830055"/>
    </source>
</evidence>
<evidence type="ECO:0000259" key="2">
    <source>
        <dbReference type="PROSITE" id="PS50113"/>
    </source>
</evidence>
<dbReference type="PROSITE" id="PS50112">
    <property type="entry name" value="PAS"/>
    <property type="match status" value="1"/>
</dbReference>
<dbReference type="PANTHER" id="PTHR46663">
    <property type="entry name" value="DIGUANYLATE CYCLASE DGCT-RELATED"/>
    <property type="match status" value="1"/>
</dbReference>
<dbReference type="Gene3D" id="3.30.450.20">
    <property type="entry name" value="PAS domain"/>
    <property type="match status" value="1"/>
</dbReference>